<dbReference type="InterPro" id="IPR003346">
    <property type="entry name" value="Transposase_20"/>
</dbReference>
<evidence type="ECO:0000313" key="2">
    <source>
        <dbReference type="EMBL" id="CCI30136.1"/>
    </source>
</evidence>
<sequence length="162" mass="18135">MAGVDLTQIDGLNILSIQSILSEIGTDMSKWPTVKHFTSWLGLCPQNQKTGGKVIRTRTKKTDSRANLAFRQAAASLGRSQTALGSFYRRMKTKLGTPKAVVATAHKLARIVYHMLKYQVPFSAIPPEQEDERYRQRLLHNLQRKAQKLGAKLILETQSDSA</sequence>
<dbReference type="HOGENOM" id="CLU_036902_11_2_3"/>
<feature type="domain" description="Transposase IS116/IS110/IS902 C-terminal" evidence="1">
    <location>
        <begin position="6"/>
        <end position="88"/>
    </location>
</feature>
<dbReference type="EMBL" id="CAIO01000782">
    <property type="protein sequence ID" value="CCI30136.1"/>
    <property type="molecule type" value="Genomic_DNA"/>
</dbReference>
<dbReference type="GO" id="GO:0004803">
    <property type="term" value="F:transposase activity"/>
    <property type="evidence" value="ECO:0007669"/>
    <property type="project" value="InterPro"/>
</dbReference>
<gene>
    <name evidence="2" type="ORF">MICAH_8020001</name>
</gene>
<comment type="caution">
    <text evidence="2">The sequence shown here is derived from an EMBL/GenBank/DDBJ whole genome shotgun (WGS) entry which is preliminary data.</text>
</comment>
<organism evidence="2 3">
    <name type="scientific">Microcystis aeruginosa PCC 9809</name>
    <dbReference type="NCBI Taxonomy" id="1160285"/>
    <lineage>
        <taxon>Bacteria</taxon>
        <taxon>Bacillati</taxon>
        <taxon>Cyanobacteriota</taxon>
        <taxon>Cyanophyceae</taxon>
        <taxon>Oscillatoriophycideae</taxon>
        <taxon>Chroococcales</taxon>
        <taxon>Microcystaceae</taxon>
        <taxon>Microcystis</taxon>
    </lineage>
</organism>
<name>I4I762_MICAE</name>
<dbReference type="Pfam" id="PF02371">
    <property type="entry name" value="Transposase_20"/>
    <property type="match status" value="1"/>
</dbReference>
<dbReference type="Proteomes" id="UP000004775">
    <property type="component" value="Unassembled WGS sequence"/>
</dbReference>
<evidence type="ECO:0000259" key="1">
    <source>
        <dbReference type="Pfam" id="PF02371"/>
    </source>
</evidence>
<proteinExistence type="predicted"/>
<dbReference type="PANTHER" id="PTHR33055">
    <property type="entry name" value="TRANSPOSASE FOR INSERTION SEQUENCE ELEMENT IS1111A"/>
    <property type="match status" value="1"/>
</dbReference>
<protein>
    <submittedName>
        <fullName evidence="2">Transposase</fullName>
    </submittedName>
</protein>
<dbReference type="InterPro" id="IPR047650">
    <property type="entry name" value="Transpos_IS110"/>
</dbReference>
<evidence type="ECO:0000313" key="3">
    <source>
        <dbReference type="Proteomes" id="UP000004775"/>
    </source>
</evidence>
<dbReference type="GO" id="GO:0006313">
    <property type="term" value="P:DNA transposition"/>
    <property type="evidence" value="ECO:0007669"/>
    <property type="project" value="InterPro"/>
</dbReference>
<reference evidence="2 3" key="1">
    <citation type="submission" date="2012-04" db="EMBL/GenBank/DDBJ databases">
        <authorList>
            <person name="Genoscope - CEA"/>
        </authorList>
    </citation>
    <scope>NUCLEOTIDE SEQUENCE [LARGE SCALE GENOMIC DNA]</scope>
    <source>
        <strain evidence="2 3">9809</strain>
    </source>
</reference>
<dbReference type="GO" id="GO:0003677">
    <property type="term" value="F:DNA binding"/>
    <property type="evidence" value="ECO:0007669"/>
    <property type="project" value="InterPro"/>
</dbReference>
<dbReference type="AlphaFoldDB" id="I4I762"/>
<accession>I4I762</accession>
<dbReference type="PANTHER" id="PTHR33055:SF13">
    <property type="entry name" value="TRANSPOSASE"/>
    <property type="match status" value="1"/>
</dbReference>